<evidence type="ECO:0000313" key="9">
    <source>
        <dbReference type="EMBL" id="TQL47190.1"/>
    </source>
</evidence>
<proteinExistence type="predicted"/>
<evidence type="ECO:0000256" key="2">
    <source>
        <dbReference type="ARBA" id="ARBA00022448"/>
    </source>
</evidence>
<dbReference type="PANTHER" id="PTHR23513">
    <property type="entry name" value="INTEGRAL MEMBRANE EFFLUX PROTEIN-RELATED"/>
    <property type="match status" value="1"/>
</dbReference>
<keyword evidence="10" id="KW-1185">Reference proteome</keyword>
<reference evidence="9 10" key="1">
    <citation type="submission" date="2019-06" db="EMBL/GenBank/DDBJ databases">
        <title>Sequencing the genomes of 1000 actinobacteria strains.</title>
        <authorList>
            <person name="Klenk H.-P."/>
        </authorList>
    </citation>
    <scope>NUCLEOTIDE SEQUENCE [LARGE SCALE GENOMIC DNA]</scope>
    <source>
        <strain evidence="9 10">DSM 26477</strain>
    </source>
</reference>
<dbReference type="PANTHER" id="PTHR23513:SF9">
    <property type="entry name" value="ENTEROBACTIN EXPORTER ENTS"/>
    <property type="match status" value="1"/>
</dbReference>
<evidence type="ECO:0000256" key="6">
    <source>
        <dbReference type="ARBA" id="ARBA00023136"/>
    </source>
</evidence>
<dbReference type="CDD" id="cd06173">
    <property type="entry name" value="MFS_MefA_like"/>
    <property type="match status" value="1"/>
</dbReference>
<dbReference type="GO" id="GO:0005886">
    <property type="term" value="C:plasma membrane"/>
    <property type="evidence" value="ECO:0007669"/>
    <property type="project" value="UniProtKB-SubCell"/>
</dbReference>
<dbReference type="RefSeq" id="WP_185740414.1">
    <property type="nucleotide sequence ID" value="NZ_VFOM01000001.1"/>
</dbReference>
<dbReference type="GO" id="GO:0022857">
    <property type="term" value="F:transmembrane transporter activity"/>
    <property type="evidence" value="ECO:0007669"/>
    <property type="project" value="InterPro"/>
</dbReference>
<comment type="caution">
    <text evidence="9">The sequence shown here is derived from an EMBL/GenBank/DDBJ whole genome shotgun (WGS) entry which is preliminary data.</text>
</comment>
<name>A0A542YGG4_9MICO</name>
<feature type="transmembrane region" description="Helical" evidence="7">
    <location>
        <begin position="120"/>
        <end position="143"/>
    </location>
</feature>
<dbReference type="AlphaFoldDB" id="A0A542YGG4"/>
<feature type="transmembrane region" description="Helical" evidence="7">
    <location>
        <begin position="155"/>
        <end position="180"/>
    </location>
</feature>
<feature type="transmembrane region" description="Helical" evidence="7">
    <location>
        <begin position="92"/>
        <end position="114"/>
    </location>
</feature>
<evidence type="ECO:0000256" key="3">
    <source>
        <dbReference type="ARBA" id="ARBA00022475"/>
    </source>
</evidence>
<dbReference type="Pfam" id="PF05977">
    <property type="entry name" value="MFS_3"/>
    <property type="match status" value="1"/>
</dbReference>
<evidence type="ECO:0000256" key="1">
    <source>
        <dbReference type="ARBA" id="ARBA00004429"/>
    </source>
</evidence>
<dbReference type="InterPro" id="IPR020846">
    <property type="entry name" value="MFS_dom"/>
</dbReference>
<evidence type="ECO:0000256" key="5">
    <source>
        <dbReference type="ARBA" id="ARBA00022989"/>
    </source>
</evidence>
<keyword evidence="4 7" id="KW-0812">Transmembrane</keyword>
<feature type="domain" description="Major facilitator superfamily (MFS) profile" evidence="8">
    <location>
        <begin position="190"/>
        <end position="442"/>
    </location>
</feature>
<dbReference type="InterPro" id="IPR036259">
    <property type="entry name" value="MFS_trans_sf"/>
</dbReference>
<dbReference type="PROSITE" id="PS50850">
    <property type="entry name" value="MFS"/>
    <property type="match status" value="1"/>
</dbReference>
<keyword evidence="5 7" id="KW-1133">Transmembrane helix</keyword>
<feature type="transmembrane region" description="Helical" evidence="7">
    <location>
        <begin position="334"/>
        <end position="354"/>
    </location>
</feature>
<keyword evidence="3" id="KW-1003">Cell membrane</keyword>
<keyword evidence="2" id="KW-0813">Transport</keyword>
<dbReference type="EMBL" id="VFOM01000001">
    <property type="protein sequence ID" value="TQL47190.1"/>
    <property type="molecule type" value="Genomic_DNA"/>
</dbReference>
<dbReference type="InterPro" id="IPR010290">
    <property type="entry name" value="TM_effector"/>
</dbReference>
<protein>
    <submittedName>
        <fullName evidence="9">Transmembrane secretion effector</fullName>
    </submittedName>
</protein>
<organism evidence="9 10">
    <name type="scientific">Homoserinimonas aerilata</name>
    <dbReference type="NCBI Taxonomy" id="1162970"/>
    <lineage>
        <taxon>Bacteria</taxon>
        <taxon>Bacillati</taxon>
        <taxon>Actinomycetota</taxon>
        <taxon>Actinomycetes</taxon>
        <taxon>Micrococcales</taxon>
        <taxon>Microbacteriaceae</taxon>
        <taxon>Homoserinimonas</taxon>
    </lineage>
</organism>
<comment type="subcellular location">
    <subcellularLocation>
        <location evidence="1">Cell inner membrane</location>
        <topology evidence="1">Multi-pass membrane protein</topology>
    </subcellularLocation>
</comment>
<gene>
    <name evidence="9" type="ORF">FB562_0241</name>
</gene>
<feature type="transmembrane region" description="Helical" evidence="7">
    <location>
        <begin position="253"/>
        <end position="280"/>
    </location>
</feature>
<feature type="transmembrane region" description="Helical" evidence="7">
    <location>
        <begin position="300"/>
        <end position="322"/>
    </location>
</feature>
<dbReference type="Proteomes" id="UP000317998">
    <property type="component" value="Unassembled WGS sequence"/>
</dbReference>
<evidence type="ECO:0000256" key="4">
    <source>
        <dbReference type="ARBA" id="ARBA00022692"/>
    </source>
</evidence>
<dbReference type="Gene3D" id="1.20.1250.20">
    <property type="entry name" value="MFS general substrate transporter like domains"/>
    <property type="match status" value="1"/>
</dbReference>
<evidence type="ECO:0000256" key="7">
    <source>
        <dbReference type="SAM" id="Phobius"/>
    </source>
</evidence>
<feature type="transmembrane region" description="Helical" evidence="7">
    <location>
        <begin position="31"/>
        <end position="55"/>
    </location>
</feature>
<evidence type="ECO:0000313" key="10">
    <source>
        <dbReference type="Proteomes" id="UP000317998"/>
    </source>
</evidence>
<dbReference type="SUPFAM" id="SSF103473">
    <property type="entry name" value="MFS general substrate transporter"/>
    <property type="match status" value="1"/>
</dbReference>
<keyword evidence="6 7" id="KW-0472">Membrane</keyword>
<feature type="transmembrane region" description="Helical" evidence="7">
    <location>
        <begin position="61"/>
        <end position="80"/>
    </location>
</feature>
<evidence type="ECO:0000259" key="8">
    <source>
        <dbReference type="PROSITE" id="PS50850"/>
    </source>
</evidence>
<accession>A0A542YGG4</accession>
<sequence>MPDSETPSTAGRRGHLIDLTPLRVSPAFARLWAGNAIAGIGGQMTIVAVGLHLYAITGSTFAVAMVGTIALLPMILAGLYGGMLADAFDRRAVALGSAIAAWLSTVGIALVAWFEVEQLWPFYMLTTINSIAATVIGTSRAAIIPRLVPRELLPAASALSGVSMGVMVTVGPALAGILVATVGFGWTYTIDVIMFSAAFMGILTLPSIRPEAGAHPPGLKSVVQGIAFLRRAPNIRMSFIVDIVAMTFGRPHALFPAVGALVIGGGAVTVGILTAAGAVGTLLCSLLSGRLGTVRRHGVAIGWAIAVYGVFVAGFGVVLAVLSLGGFERATESIAGANVLALVLAAVMMAGTGASDNVSAIFRSTMMQTAVPDNMRGRLQGIFTVVVTGGPRLGDLYVGAISLAAGLWFPPLLGGLLIIALIALCMRATPSFRAYDALNPTP</sequence>
<feature type="transmembrane region" description="Helical" evidence="7">
    <location>
        <begin position="396"/>
        <end position="424"/>
    </location>
</feature>